<evidence type="ECO:0000313" key="2">
    <source>
        <dbReference type="EMBL" id="RRC95243.1"/>
    </source>
</evidence>
<accession>A0A3P1SD65</accession>
<dbReference type="Proteomes" id="UP000280444">
    <property type="component" value="Unassembled WGS sequence"/>
</dbReference>
<dbReference type="EMBL" id="RQZF01000005">
    <property type="protein sequence ID" value="RRC95243.1"/>
    <property type="molecule type" value="Genomic_DNA"/>
</dbReference>
<comment type="caution">
    <text evidence="2">The sequence shown here is derived from an EMBL/GenBank/DDBJ whole genome shotgun (WGS) entry which is preliminary data.</text>
</comment>
<evidence type="ECO:0000313" key="3">
    <source>
        <dbReference type="Proteomes" id="UP000280444"/>
    </source>
</evidence>
<keyword evidence="1" id="KW-0812">Transmembrane</keyword>
<dbReference type="AlphaFoldDB" id="A0A3P1SD65"/>
<organism evidence="2 3">
    <name type="scientific">Schaalia canis</name>
    <dbReference type="NCBI Taxonomy" id="100469"/>
    <lineage>
        <taxon>Bacteria</taxon>
        <taxon>Bacillati</taxon>
        <taxon>Actinomycetota</taxon>
        <taxon>Actinomycetes</taxon>
        <taxon>Actinomycetales</taxon>
        <taxon>Actinomycetaceae</taxon>
        <taxon>Schaalia</taxon>
    </lineage>
</organism>
<evidence type="ECO:0000256" key="1">
    <source>
        <dbReference type="SAM" id="Phobius"/>
    </source>
</evidence>
<reference evidence="2 3" key="1">
    <citation type="submission" date="2018-11" db="EMBL/GenBank/DDBJ databases">
        <title>Genomes From Bacteria Associated with the Canine Oral Cavity: a Test Case for Automated Genome-Based Taxonomic Assignment.</title>
        <authorList>
            <person name="Coil D.A."/>
            <person name="Jospin G."/>
            <person name="Darling A.E."/>
            <person name="Wallis C."/>
            <person name="Davis I.J."/>
            <person name="Harris S."/>
            <person name="Eisen J.A."/>
            <person name="Holcombe L.J."/>
            <person name="O'Flynn C."/>
        </authorList>
    </citation>
    <scope>NUCLEOTIDE SEQUENCE [LARGE SCALE GENOMIC DNA]</scope>
    <source>
        <strain evidence="2 3">OH770</strain>
    </source>
</reference>
<gene>
    <name evidence="2" type="ORF">EII11_06305</name>
</gene>
<keyword evidence="1" id="KW-0472">Membrane</keyword>
<name>A0A3P1SD65_9ACTO</name>
<keyword evidence="1" id="KW-1133">Transmembrane helix</keyword>
<sequence>MAWNRYRVKEDILDGQHKNTVRVLLGDSEDTVDSEEGRIGVLMAVLVMIVLIACLVAANIAAVHLQHRRLLACADALALAASGHVDAHPFYASGGHDLEVNPAWALDVARGRLVDLSTSTCQVGEGVQVLRVERSAKDVVVEVGAQARLPLTPPFVDALVAPRLQESGAAVTR</sequence>
<feature type="transmembrane region" description="Helical" evidence="1">
    <location>
        <begin position="39"/>
        <end position="62"/>
    </location>
</feature>
<dbReference type="RefSeq" id="WP_124870282.1">
    <property type="nucleotide sequence ID" value="NZ_RQZF01000005.1"/>
</dbReference>
<keyword evidence="3" id="KW-1185">Reference proteome</keyword>
<proteinExistence type="predicted"/>
<protein>
    <submittedName>
        <fullName evidence="2">Uncharacterized protein</fullName>
    </submittedName>
</protein>